<comment type="caution">
    <text evidence="1">The sequence shown here is derived from an EMBL/GenBank/DDBJ whole genome shotgun (WGS) entry which is preliminary data.</text>
</comment>
<dbReference type="Proteomes" id="UP000593576">
    <property type="component" value="Unassembled WGS sequence"/>
</dbReference>
<proteinExistence type="predicted"/>
<keyword evidence="2" id="KW-1185">Reference proteome</keyword>
<protein>
    <submittedName>
        <fullName evidence="1">Uncharacterized protein</fullName>
    </submittedName>
</protein>
<gene>
    <name evidence="1" type="ORF">Goshw_016256</name>
</gene>
<evidence type="ECO:0000313" key="1">
    <source>
        <dbReference type="EMBL" id="MBA0860306.1"/>
    </source>
</evidence>
<organism evidence="1 2">
    <name type="scientific">Gossypium schwendimanii</name>
    <name type="common">Cotton</name>
    <dbReference type="NCBI Taxonomy" id="34291"/>
    <lineage>
        <taxon>Eukaryota</taxon>
        <taxon>Viridiplantae</taxon>
        <taxon>Streptophyta</taxon>
        <taxon>Embryophyta</taxon>
        <taxon>Tracheophyta</taxon>
        <taxon>Spermatophyta</taxon>
        <taxon>Magnoliopsida</taxon>
        <taxon>eudicotyledons</taxon>
        <taxon>Gunneridae</taxon>
        <taxon>Pentapetalae</taxon>
        <taxon>rosids</taxon>
        <taxon>malvids</taxon>
        <taxon>Malvales</taxon>
        <taxon>Malvaceae</taxon>
        <taxon>Malvoideae</taxon>
        <taxon>Gossypium</taxon>
    </lineage>
</organism>
<evidence type="ECO:0000313" key="2">
    <source>
        <dbReference type="Proteomes" id="UP000593576"/>
    </source>
</evidence>
<reference evidence="1 2" key="1">
    <citation type="journal article" date="2019" name="Genome Biol. Evol.">
        <title>Insights into the evolution of the New World diploid cottons (Gossypium, subgenus Houzingenia) based on genome sequencing.</title>
        <authorList>
            <person name="Grover C.E."/>
            <person name="Arick M.A. 2nd"/>
            <person name="Thrash A."/>
            <person name="Conover J.L."/>
            <person name="Sanders W.S."/>
            <person name="Peterson D.G."/>
            <person name="Frelichowski J.E."/>
            <person name="Scheffler J.A."/>
            <person name="Scheffler B.E."/>
            <person name="Wendel J.F."/>
        </authorList>
    </citation>
    <scope>NUCLEOTIDE SEQUENCE [LARGE SCALE GENOMIC DNA]</scope>
    <source>
        <strain evidence="1">1</strain>
        <tissue evidence="1">Leaf</tissue>
    </source>
</reference>
<sequence>MTVDEDIEIEMFARRFKRFMRSNKGREFQKNEGLELESTKDKDPIICYECNDEDSSDDEVANLCLMAINDPTVTSNSSTLNDYSFDKLQDAYDELSLEF</sequence>
<dbReference type="AlphaFoldDB" id="A0A7J9LP29"/>
<dbReference type="EMBL" id="JABFAF010000007">
    <property type="protein sequence ID" value="MBA0860306.1"/>
    <property type="molecule type" value="Genomic_DNA"/>
</dbReference>
<dbReference type="OrthoDB" id="999288at2759"/>
<name>A0A7J9LP29_GOSSC</name>
<accession>A0A7J9LP29</accession>